<feature type="transmembrane region" description="Helical" evidence="11">
    <location>
        <begin position="231"/>
        <end position="252"/>
    </location>
</feature>
<dbReference type="OrthoDB" id="9783707at2"/>
<feature type="domain" description="EamA" evidence="12">
    <location>
        <begin position="8"/>
        <end position="130"/>
    </location>
</feature>
<comment type="caution">
    <text evidence="13">The sequence shown here is derived from an EMBL/GenBank/DDBJ whole genome shotgun (WGS) entry which is preliminary data.</text>
</comment>
<feature type="transmembrane region" description="Helical" evidence="11">
    <location>
        <begin position="57"/>
        <end position="76"/>
    </location>
</feature>
<evidence type="ECO:0000256" key="3">
    <source>
        <dbReference type="ARBA" id="ARBA00022516"/>
    </source>
</evidence>
<dbReference type="GO" id="GO:0009245">
    <property type="term" value="P:lipid A biosynthetic process"/>
    <property type="evidence" value="ECO:0007669"/>
    <property type="project" value="UniProtKB-KW"/>
</dbReference>
<feature type="transmembrane region" description="Helical" evidence="11">
    <location>
        <begin position="6"/>
        <end position="23"/>
    </location>
</feature>
<dbReference type="InterPro" id="IPR000620">
    <property type="entry name" value="EamA_dom"/>
</dbReference>
<feature type="transmembrane region" description="Helical" evidence="11">
    <location>
        <begin position="259"/>
        <end position="277"/>
    </location>
</feature>
<dbReference type="PANTHER" id="PTHR30561">
    <property type="entry name" value="SMR FAMILY PROTON-DEPENDENT DRUG EFFLUX TRANSPORTER SUGE"/>
    <property type="match status" value="1"/>
</dbReference>
<gene>
    <name evidence="13" type="ORF">EKH80_12840</name>
</gene>
<organism evidence="13 14">
    <name type="scientific">Dyella choica</name>
    <dbReference type="NCBI Taxonomy" id="1927959"/>
    <lineage>
        <taxon>Bacteria</taxon>
        <taxon>Pseudomonadati</taxon>
        <taxon>Pseudomonadota</taxon>
        <taxon>Gammaproteobacteria</taxon>
        <taxon>Lysobacterales</taxon>
        <taxon>Rhodanobacteraceae</taxon>
        <taxon>Dyella</taxon>
    </lineage>
</organism>
<reference evidence="13 14" key="1">
    <citation type="submission" date="2018-12" db="EMBL/GenBank/DDBJ databases">
        <title>Dyella dinghuensis sp. nov. DHOA06 and Dyella choica sp. nov. 4M-K27, isolated from forest soil.</title>
        <authorList>
            <person name="Qiu L.-H."/>
            <person name="Gao Z.-H."/>
        </authorList>
    </citation>
    <scope>NUCLEOTIDE SEQUENCE [LARGE SCALE GENOMIC DNA]</scope>
    <source>
        <strain evidence="13 14">4M-K27</strain>
    </source>
</reference>
<evidence type="ECO:0000256" key="4">
    <source>
        <dbReference type="ARBA" id="ARBA00022519"/>
    </source>
</evidence>
<accession>A0A432M610</accession>
<name>A0A432M610_9GAMM</name>
<keyword evidence="5" id="KW-0441">Lipid A biosynthesis</keyword>
<evidence type="ECO:0000259" key="12">
    <source>
        <dbReference type="Pfam" id="PF00892"/>
    </source>
</evidence>
<feature type="transmembrane region" description="Helical" evidence="11">
    <location>
        <begin position="114"/>
        <end position="131"/>
    </location>
</feature>
<evidence type="ECO:0000256" key="7">
    <source>
        <dbReference type="ARBA" id="ARBA00022985"/>
    </source>
</evidence>
<evidence type="ECO:0000256" key="2">
    <source>
        <dbReference type="ARBA" id="ARBA00022475"/>
    </source>
</evidence>
<dbReference type="GO" id="GO:0022857">
    <property type="term" value="F:transmembrane transporter activity"/>
    <property type="evidence" value="ECO:0007669"/>
    <property type="project" value="InterPro"/>
</dbReference>
<keyword evidence="9" id="KW-0443">Lipid metabolism</keyword>
<evidence type="ECO:0000256" key="10">
    <source>
        <dbReference type="ARBA" id="ARBA00023136"/>
    </source>
</evidence>
<feature type="transmembrane region" description="Helical" evidence="11">
    <location>
        <begin position="171"/>
        <end position="192"/>
    </location>
</feature>
<feature type="domain" description="EamA" evidence="12">
    <location>
        <begin position="141"/>
        <end position="275"/>
    </location>
</feature>
<evidence type="ECO:0000256" key="8">
    <source>
        <dbReference type="ARBA" id="ARBA00022989"/>
    </source>
</evidence>
<evidence type="ECO:0000256" key="6">
    <source>
        <dbReference type="ARBA" id="ARBA00022692"/>
    </source>
</evidence>
<dbReference type="Proteomes" id="UP000274358">
    <property type="component" value="Unassembled WGS sequence"/>
</dbReference>
<dbReference type="Gene3D" id="1.10.3730.20">
    <property type="match status" value="2"/>
</dbReference>
<dbReference type="Pfam" id="PF00892">
    <property type="entry name" value="EamA"/>
    <property type="match status" value="2"/>
</dbReference>
<dbReference type="EMBL" id="RYYV01000008">
    <property type="protein sequence ID" value="RUL74960.1"/>
    <property type="molecule type" value="Genomic_DNA"/>
</dbReference>
<keyword evidence="8 11" id="KW-1133">Transmembrane helix</keyword>
<comment type="subcellular location">
    <subcellularLocation>
        <location evidence="1">Cell membrane</location>
        <topology evidence="1">Multi-pass membrane protein</topology>
    </subcellularLocation>
</comment>
<dbReference type="SUPFAM" id="SSF103481">
    <property type="entry name" value="Multidrug resistance efflux transporter EmrE"/>
    <property type="match status" value="2"/>
</dbReference>
<keyword evidence="7" id="KW-0448">Lipopolysaccharide biosynthesis</keyword>
<dbReference type="GO" id="GO:0009103">
    <property type="term" value="P:lipopolysaccharide biosynthetic process"/>
    <property type="evidence" value="ECO:0007669"/>
    <property type="project" value="UniProtKB-KW"/>
</dbReference>
<feature type="transmembrane region" description="Helical" evidence="11">
    <location>
        <begin position="30"/>
        <end position="51"/>
    </location>
</feature>
<dbReference type="InterPro" id="IPR000390">
    <property type="entry name" value="Small_drug/metabolite_transptr"/>
</dbReference>
<evidence type="ECO:0000313" key="14">
    <source>
        <dbReference type="Proteomes" id="UP000274358"/>
    </source>
</evidence>
<protein>
    <submittedName>
        <fullName evidence="13">EamA family transporter</fullName>
    </submittedName>
</protein>
<dbReference type="RefSeq" id="WP_126685156.1">
    <property type="nucleotide sequence ID" value="NZ_RYYV01000008.1"/>
</dbReference>
<evidence type="ECO:0000256" key="1">
    <source>
        <dbReference type="ARBA" id="ARBA00004651"/>
    </source>
</evidence>
<proteinExistence type="predicted"/>
<keyword evidence="14" id="KW-1185">Reference proteome</keyword>
<dbReference type="AlphaFoldDB" id="A0A432M610"/>
<evidence type="ECO:0000256" key="9">
    <source>
        <dbReference type="ARBA" id="ARBA00023098"/>
    </source>
</evidence>
<evidence type="ECO:0000256" key="5">
    <source>
        <dbReference type="ARBA" id="ARBA00022556"/>
    </source>
</evidence>
<dbReference type="InterPro" id="IPR037185">
    <property type="entry name" value="EmrE-like"/>
</dbReference>
<feature type="transmembrane region" description="Helical" evidence="11">
    <location>
        <begin position="88"/>
        <end position="108"/>
    </location>
</feature>
<feature type="transmembrane region" description="Helical" evidence="11">
    <location>
        <begin position="204"/>
        <end position="225"/>
    </location>
</feature>
<dbReference type="PANTHER" id="PTHR30561:SF9">
    <property type="entry name" value="4-AMINO-4-DEOXY-L-ARABINOSE-PHOSPHOUNDECAPRENOL FLIPPASE SUBUNIT ARNF-RELATED"/>
    <property type="match status" value="1"/>
</dbReference>
<keyword evidence="2" id="KW-1003">Cell membrane</keyword>
<keyword evidence="3" id="KW-0444">Lipid biosynthesis</keyword>
<sequence length="278" mass="29341">MSFNVFEWVMLAALLHASWNALIKQGGNKLLSMVLVANSAALLAAFFLPVLSPPARASWPFILSSTILQIGYFVLLAQAYRVADLSQAYPLMRGTAPLLVAVACACFLRESLRPIAWTGIAVICIGILSLALPRQLEGGRRGIGLALLNAVLIAGYTLVDGIGVKLSGAPAAYTLWIFLLTGIPLAAWALLARRAAYCRYMASHWRAALAGGIGTTTSYALVLGAMTTAPIAMVAALRETSILFAAVLSGMVLKESLGLLRLTAICIIAVGAMVLRLA</sequence>
<dbReference type="GO" id="GO:0005886">
    <property type="term" value="C:plasma membrane"/>
    <property type="evidence" value="ECO:0007669"/>
    <property type="project" value="UniProtKB-SubCell"/>
</dbReference>
<feature type="transmembrane region" description="Helical" evidence="11">
    <location>
        <begin position="143"/>
        <end position="159"/>
    </location>
</feature>
<evidence type="ECO:0000313" key="13">
    <source>
        <dbReference type="EMBL" id="RUL74960.1"/>
    </source>
</evidence>
<keyword evidence="10 11" id="KW-0472">Membrane</keyword>
<keyword evidence="6 11" id="KW-0812">Transmembrane</keyword>
<evidence type="ECO:0000256" key="11">
    <source>
        <dbReference type="SAM" id="Phobius"/>
    </source>
</evidence>
<keyword evidence="4" id="KW-0997">Cell inner membrane</keyword>